<keyword evidence="8 9" id="KW-0436">Ligase</keyword>
<dbReference type="Pfam" id="PF23244">
    <property type="entry name" value="VWF"/>
    <property type="match status" value="1"/>
</dbReference>
<dbReference type="Proteomes" id="UP000015102">
    <property type="component" value="Unassembled WGS sequence"/>
</dbReference>
<feature type="domain" description="F5/8 type C" evidence="10">
    <location>
        <begin position="1435"/>
        <end position="1519"/>
    </location>
</feature>
<dbReference type="PANTHER" id="PTHR11339:SF386">
    <property type="entry name" value="HEMOLECTIN, ISOFORM A"/>
    <property type="match status" value="1"/>
</dbReference>
<evidence type="ECO:0000259" key="11">
    <source>
        <dbReference type="PROSITE" id="PS50940"/>
    </source>
</evidence>
<dbReference type="UniPathway" id="UPA00223">
    <property type="reaction ID" value="UER00999"/>
</dbReference>
<feature type="active site" description="Tele-phosphohistidine intermediate" evidence="8">
    <location>
        <position position="1744"/>
    </location>
</feature>
<dbReference type="EMBL" id="CAQQ02079221">
    <property type="status" value="NOT_ANNOTATED_CDS"/>
    <property type="molecule type" value="Genomic_DNA"/>
</dbReference>
<dbReference type="OMA" id="CQTDTDD"/>
<evidence type="ECO:0000313" key="13">
    <source>
        <dbReference type="EnsemblMetazoa" id="MESCA000171-PA"/>
    </source>
</evidence>
<dbReference type="EC" id="6.2.1.5" evidence="8"/>
<keyword evidence="2" id="KW-0964">Secreted</keyword>
<keyword evidence="7" id="KW-0325">Glycoprotein</keyword>
<dbReference type="InterPro" id="IPR036291">
    <property type="entry name" value="NAD(P)-bd_dom_sf"/>
</dbReference>
<dbReference type="SMART" id="SM00216">
    <property type="entry name" value="VWD"/>
    <property type="match status" value="2"/>
</dbReference>
<dbReference type="InterPro" id="IPR005811">
    <property type="entry name" value="SUCC_ACL_C"/>
</dbReference>
<dbReference type="GO" id="GO:0005615">
    <property type="term" value="C:extracellular space"/>
    <property type="evidence" value="ECO:0007669"/>
    <property type="project" value="TreeGrafter"/>
</dbReference>
<keyword evidence="8" id="KW-0496">Mitochondrion</keyword>
<dbReference type="Pfam" id="PF00094">
    <property type="entry name" value="VWD"/>
    <property type="match status" value="3"/>
</dbReference>
<proteinExistence type="inferred from homology"/>
<dbReference type="GO" id="GO:0006099">
    <property type="term" value="P:tricarboxylic acid cycle"/>
    <property type="evidence" value="ECO:0007669"/>
    <property type="project" value="UniProtKB-UniRule"/>
</dbReference>
<feature type="binding site" evidence="8">
    <location>
        <begin position="1588"/>
        <end position="1590"/>
    </location>
    <ligand>
        <name>CoA</name>
        <dbReference type="ChEBI" id="CHEBI:57287"/>
    </ligand>
</feature>
<dbReference type="EC" id="6.2.1.4" evidence="8"/>
<evidence type="ECO:0000256" key="9">
    <source>
        <dbReference type="RuleBase" id="RU000677"/>
    </source>
</evidence>
<comment type="catalytic activity">
    <reaction evidence="8">
        <text>succinate + ATP + CoA = succinyl-CoA + ADP + phosphate</text>
        <dbReference type="Rhea" id="RHEA:17661"/>
        <dbReference type="ChEBI" id="CHEBI:30031"/>
        <dbReference type="ChEBI" id="CHEBI:30616"/>
        <dbReference type="ChEBI" id="CHEBI:43474"/>
        <dbReference type="ChEBI" id="CHEBI:57287"/>
        <dbReference type="ChEBI" id="CHEBI:57292"/>
        <dbReference type="ChEBI" id="CHEBI:456216"/>
        <dbReference type="EC" id="6.2.1.5"/>
    </reaction>
</comment>
<feature type="domain" description="Chitin-binding type-2" evidence="11">
    <location>
        <begin position="1211"/>
        <end position="1277"/>
    </location>
</feature>
<dbReference type="Gene3D" id="3.40.50.720">
    <property type="entry name" value="NAD(P)-binding Rossmann-like Domain"/>
    <property type="match status" value="1"/>
</dbReference>
<evidence type="ECO:0000256" key="2">
    <source>
        <dbReference type="ARBA" id="ARBA00022525"/>
    </source>
</evidence>
<dbReference type="InterPro" id="IPR033847">
    <property type="entry name" value="Citrt_syn/SCS-alpha_CS"/>
</dbReference>
<dbReference type="PROSITE" id="PS50940">
    <property type="entry name" value="CHIT_BIND_II"/>
    <property type="match status" value="1"/>
</dbReference>
<feature type="domain" description="VWFD" evidence="12">
    <location>
        <begin position="716"/>
        <end position="896"/>
    </location>
</feature>
<dbReference type="SMART" id="SM00881">
    <property type="entry name" value="CoA_binding"/>
    <property type="match status" value="1"/>
</dbReference>
<evidence type="ECO:0000313" key="14">
    <source>
        <dbReference type="Proteomes" id="UP000015102"/>
    </source>
</evidence>
<evidence type="ECO:0000256" key="6">
    <source>
        <dbReference type="ARBA" id="ARBA00023157"/>
    </source>
</evidence>
<dbReference type="PROSITE" id="PS00399">
    <property type="entry name" value="SUCCINYL_COA_LIG_2"/>
    <property type="match status" value="1"/>
</dbReference>
<evidence type="ECO:0000259" key="12">
    <source>
        <dbReference type="PROSITE" id="PS51233"/>
    </source>
</evidence>
<dbReference type="PROSITE" id="PS50022">
    <property type="entry name" value="FA58C_3"/>
    <property type="match status" value="2"/>
</dbReference>
<dbReference type="HAMAP" id="MF_01988">
    <property type="entry name" value="Succ_CoA_alpha"/>
    <property type="match status" value="1"/>
</dbReference>
<keyword evidence="14" id="KW-1185">Reference proteome</keyword>
<comment type="subcellular location">
    <subcellularLocation>
        <location evidence="8">Mitochondrion</location>
    </subcellularLocation>
    <subcellularLocation>
        <location evidence="1">Secreted</location>
    </subcellularLocation>
</comment>
<dbReference type="SMART" id="SM00494">
    <property type="entry name" value="ChtBD2"/>
    <property type="match status" value="1"/>
</dbReference>
<evidence type="ECO:0000256" key="1">
    <source>
        <dbReference type="ARBA" id="ARBA00004613"/>
    </source>
</evidence>
<comment type="function">
    <text evidence="8">Succinyl-CoA synthetase functions in the citric acid cycle (TCA), coupling the hydrolysis of succinyl-CoA to the synthesis of either ATP or GTP and thus represents the only step of substrate-level phosphorylation in the TCA. The alpha subunit of the enzyme binds the substrates coenzyme A and phosphate, while succinate binding and specificity for either ATP or GTP is provided by different beta subunits.</text>
</comment>
<comment type="catalytic activity">
    <reaction evidence="8">
        <text>GTP + succinate + CoA = succinyl-CoA + GDP + phosphate</text>
        <dbReference type="Rhea" id="RHEA:22120"/>
        <dbReference type="ChEBI" id="CHEBI:30031"/>
        <dbReference type="ChEBI" id="CHEBI:37565"/>
        <dbReference type="ChEBI" id="CHEBI:43474"/>
        <dbReference type="ChEBI" id="CHEBI:57287"/>
        <dbReference type="ChEBI" id="CHEBI:57292"/>
        <dbReference type="ChEBI" id="CHEBI:58189"/>
        <dbReference type="EC" id="6.2.1.4"/>
    </reaction>
</comment>
<dbReference type="InterPro" id="IPR001846">
    <property type="entry name" value="VWF_type-D"/>
</dbReference>
<dbReference type="NCBIfam" id="NF004230">
    <property type="entry name" value="PRK05678.1"/>
    <property type="match status" value="1"/>
</dbReference>
<feature type="domain" description="F5/8 type C" evidence="10">
    <location>
        <begin position="1793"/>
        <end position="1822"/>
    </location>
</feature>
<dbReference type="GO" id="GO:0004776">
    <property type="term" value="F:succinate-CoA ligase (GDP-forming) activity"/>
    <property type="evidence" value="ECO:0007669"/>
    <property type="project" value="UniProtKB-EC"/>
</dbReference>
<dbReference type="Gene3D" id="3.40.50.261">
    <property type="entry name" value="Succinyl-CoA synthetase domains"/>
    <property type="match status" value="1"/>
</dbReference>
<dbReference type="SUPFAM" id="SSF57625">
    <property type="entry name" value="Invertebrate chitin-binding proteins"/>
    <property type="match status" value="1"/>
</dbReference>
<dbReference type="InterPro" id="IPR002919">
    <property type="entry name" value="TIL_dom"/>
</dbReference>
<protein>
    <recommendedName>
        <fullName evidence="8">Succinate--CoA ligase [ADP/GDP-forming] subunit alpha, mitochondrial</fullName>
        <ecNumber evidence="8">6.2.1.4</ecNumber>
        <ecNumber evidence="8">6.2.1.5</ecNumber>
    </recommendedName>
    <alternativeName>
        <fullName evidence="8">Succinyl-CoA synthetase subunit alpha</fullName>
        <shortName evidence="8">SCS-alpha</shortName>
    </alternativeName>
</protein>
<dbReference type="Gene3D" id="2.10.25.10">
    <property type="entry name" value="Laminin"/>
    <property type="match status" value="2"/>
</dbReference>
<dbReference type="STRING" id="36166.T1GAB7"/>
<organism evidence="13 14">
    <name type="scientific">Megaselia scalaris</name>
    <name type="common">Humpbacked fly</name>
    <name type="synonym">Phora scalaris</name>
    <dbReference type="NCBI Taxonomy" id="36166"/>
    <lineage>
        <taxon>Eukaryota</taxon>
        <taxon>Metazoa</taxon>
        <taxon>Ecdysozoa</taxon>
        <taxon>Arthropoda</taxon>
        <taxon>Hexapoda</taxon>
        <taxon>Insecta</taxon>
        <taxon>Pterygota</taxon>
        <taxon>Neoptera</taxon>
        <taxon>Endopterygota</taxon>
        <taxon>Diptera</taxon>
        <taxon>Brachycera</taxon>
        <taxon>Muscomorpha</taxon>
        <taxon>Platypezoidea</taxon>
        <taxon>Phoridae</taxon>
        <taxon>Megaseliini</taxon>
        <taxon>Megaselia</taxon>
    </lineage>
</organism>
<dbReference type="EnsemblMetazoa" id="MESCA000171-RA">
    <property type="protein sequence ID" value="MESCA000171-PA"/>
    <property type="gene ID" value="MESCA000171"/>
</dbReference>
<dbReference type="Gene3D" id="2.60.120.260">
    <property type="entry name" value="Galactose-binding domain-like"/>
    <property type="match status" value="1"/>
</dbReference>
<evidence type="ECO:0000259" key="10">
    <source>
        <dbReference type="PROSITE" id="PS50022"/>
    </source>
</evidence>
<dbReference type="PROSITE" id="PS51233">
    <property type="entry name" value="VWFD"/>
    <property type="match status" value="3"/>
</dbReference>
<reference evidence="13" key="2">
    <citation type="submission" date="2015-06" db="UniProtKB">
        <authorList>
            <consortium name="EnsemblMetazoa"/>
        </authorList>
    </citation>
    <scope>IDENTIFICATION</scope>
</reference>
<dbReference type="GO" id="GO:0000166">
    <property type="term" value="F:nucleotide binding"/>
    <property type="evidence" value="ECO:0007669"/>
    <property type="project" value="UniProtKB-KW"/>
</dbReference>
<dbReference type="Pfam" id="PF00549">
    <property type="entry name" value="Ligase_CoA"/>
    <property type="match status" value="1"/>
</dbReference>
<feature type="binding site" evidence="8">
    <location>
        <position position="1535"/>
    </location>
    <ligand>
        <name>CoA</name>
        <dbReference type="ChEBI" id="CHEBI:57287"/>
    </ligand>
</feature>
<evidence type="ECO:0000256" key="7">
    <source>
        <dbReference type="ARBA" id="ARBA00023180"/>
    </source>
</evidence>
<dbReference type="GO" id="GO:0005739">
    <property type="term" value="C:mitochondrion"/>
    <property type="evidence" value="ECO:0007669"/>
    <property type="project" value="UniProtKB-SubCell"/>
</dbReference>
<dbReference type="InterPro" id="IPR036084">
    <property type="entry name" value="Ser_inhib-like_sf"/>
</dbReference>
<dbReference type="InterPro" id="IPR005810">
    <property type="entry name" value="CoA_lig_alpha"/>
</dbReference>
<dbReference type="NCBIfam" id="TIGR01019">
    <property type="entry name" value="sucCoAalpha"/>
    <property type="match status" value="1"/>
</dbReference>
<dbReference type="PROSITE" id="PS01216">
    <property type="entry name" value="SUCCINYL_COA_LIG_1"/>
    <property type="match status" value="1"/>
</dbReference>
<evidence type="ECO:0000256" key="3">
    <source>
        <dbReference type="ARBA" id="ARBA00022532"/>
    </source>
</evidence>
<dbReference type="EMBL" id="CAQQ02079223">
    <property type="status" value="NOT_ANNOTATED_CDS"/>
    <property type="molecule type" value="Genomic_DNA"/>
</dbReference>
<dbReference type="InterPro" id="IPR002557">
    <property type="entry name" value="Chitin-bd_dom"/>
</dbReference>
<dbReference type="EMBL" id="CAQQ02079220">
    <property type="status" value="NOT_ANNOTATED_CDS"/>
    <property type="molecule type" value="Genomic_DNA"/>
</dbReference>
<dbReference type="EMBL" id="CAQQ02079225">
    <property type="status" value="NOT_ANNOTATED_CDS"/>
    <property type="molecule type" value="Genomic_DNA"/>
</dbReference>
<dbReference type="InterPro" id="IPR050780">
    <property type="entry name" value="Mucin_vWF_Thrombospondin_sf"/>
</dbReference>
<dbReference type="SMART" id="SM00832">
    <property type="entry name" value="C8"/>
    <property type="match status" value="2"/>
</dbReference>
<dbReference type="InterPro" id="IPR017440">
    <property type="entry name" value="Cit_synth/succinyl-CoA_lig_AS"/>
</dbReference>
<feature type="binding site" evidence="8">
    <location>
        <position position="1652"/>
    </location>
    <ligand>
        <name>substrate</name>
        <note>ligand shared with subunit beta</note>
    </ligand>
</feature>
<dbReference type="SUPFAM" id="SSF49785">
    <property type="entry name" value="Galactose-binding domain-like"/>
    <property type="match status" value="2"/>
</dbReference>
<dbReference type="FunFam" id="2.10.25.10:FF:000153">
    <property type="entry name" value="MUC5B isoform 1"/>
    <property type="match status" value="1"/>
</dbReference>
<dbReference type="InterPro" id="IPR003781">
    <property type="entry name" value="CoA-bd"/>
</dbReference>
<evidence type="ECO:0000256" key="5">
    <source>
        <dbReference type="ARBA" id="ARBA00022741"/>
    </source>
</evidence>
<keyword evidence="5 8" id="KW-0547">Nucleotide-binding</keyword>
<dbReference type="Pfam" id="PF02629">
    <property type="entry name" value="CoA_binding"/>
    <property type="match status" value="1"/>
</dbReference>
<name>T1GAB7_MEGSC</name>
<dbReference type="InterPro" id="IPR008979">
    <property type="entry name" value="Galactose-bd-like_sf"/>
</dbReference>
<dbReference type="SMART" id="SM00215">
    <property type="entry name" value="VWC_out"/>
    <property type="match status" value="1"/>
</dbReference>
<keyword evidence="6" id="KW-1015">Disulfide bond</keyword>
<dbReference type="PRINTS" id="PR01798">
    <property type="entry name" value="SCOASYNTHASE"/>
</dbReference>
<dbReference type="GO" id="GO:0008061">
    <property type="term" value="F:chitin binding"/>
    <property type="evidence" value="ECO:0007669"/>
    <property type="project" value="InterPro"/>
</dbReference>
<dbReference type="FunFam" id="3.40.50.261:FF:000005">
    <property type="entry name" value="Succinate--CoA ligase [ADP-forming] subunit alpha, mitochondrial"/>
    <property type="match status" value="1"/>
</dbReference>
<evidence type="ECO:0000256" key="8">
    <source>
        <dbReference type="HAMAP-Rule" id="MF_03222"/>
    </source>
</evidence>
<keyword evidence="4" id="KW-0677">Repeat</keyword>
<evidence type="ECO:0000256" key="4">
    <source>
        <dbReference type="ARBA" id="ARBA00022737"/>
    </source>
</evidence>
<dbReference type="Pfam" id="PF08742">
    <property type="entry name" value="C8"/>
    <property type="match status" value="3"/>
</dbReference>
<reference evidence="14" key="1">
    <citation type="submission" date="2013-02" db="EMBL/GenBank/DDBJ databases">
        <authorList>
            <person name="Hughes D."/>
        </authorList>
    </citation>
    <scope>NUCLEOTIDE SEQUENCE</scope>
    <source>
        <strain>Durham</strain>
        <strain evidence="14">NC isolate 2 -- Noor lab</strain>
    </source>
</reference>
<dbReference type="Pfam" id="PF01826">
    <property type="entry name" value="TIL"/>
    <property type="match status" value="2"/>
</dbReference>
<dbReference type="SUPFAM" id="SSF52210">
    <property type="entry name" value="Succinyl-CoA synthetase domains"/>
    <property type="match status" value="1"/>
</dbReference>
<dbReference type="GO" id="GO:0004775">
    <property type="term" value="F:succinate-CoA ligase (ADP-forming) activity"/>
    <property type="evidence" value="ECO:0007669"/>
    <property type="project" value="UniProtKB-UniRule"/>
</dbReference>
<keyword evidence="3 8" id="KW-0816">Tricarboxylic acid cycle</keyword>
<dbReference type="InterPro" id="IPR001007">
    <property type="entry name" value="VWF_dom"/>
</dbReference>
<dbReference type="EMBL" id="CAQQ02079224">
    <property type="status" value="NOT_ANNOTATED_CDS"/>
    <property type="molecule type" value="Genomic_DNA"/>
</dbReference>
<feature type="domain" description="VWFD" evidence="12">
    <location>
        <begin position="240"/>
        <end position="414"/>
    </location>
</feature>
<comment type="subunit">
    <text evidence="8">Heterodimer of an alpha and a beta subunit. Different beta subunits determine nucleotide specificity. Together with an ATP-specific beta subunit, forms an ADP-forming succinyl-CoA synthetase (A-SCS). Together with a GTP-specific beta subunit forms a GDP-forming succinyl-CoA synthetase (G-SCS).</text>
</comment>
<dbReference type="EMBL" id="CAQQ02079226">
    <property type="status" value="NOT_ANNOTATED_CDS"/>
    <property type="molecule type" value="Genomic_DNA"/>
</dbReference>
<dbReference type="GO" id="GO:0031012">
    <property type="term" value="C:extracellular matrix"/>
    <property type="evidence" value="ECO:0007669"/>
    <property type="project" value="TreeGrafter"/>
</dbReference>
<dbReference type="EMBL" id="CAQQ02079222">
    <property type="status" value="NOT_ANNOTATED_CDS"/>
    <property type="molecule type" value="Genomic_DNA"/>
</dbReference>
<dbReference type="CDD" id="cd19941">
    <property type="entry name" value="TIL"/>
    <property type="match status" value="3"/>
</dbReference>
<dbReference type="InterPro" id="IPR036508">
    <property type="entry name" value="Chitin-bd_dom_sf"/>
</dbReference>
<comment type="caution">
    <text evidence="8">Lacks conserved residue(s) required for the propagation of feature annotation.</text>
</comment>
<comment type="pathway">
    <text evidence="8">Carbohydrate metabolism; tricarboxylic acid cycle; succinate from succinyl-CoA (ligase route): step 1/1.</text>
</comment>
<feature type="domain" description="VWFD" evidence="12">
    <location>
        <begin position="1"/>
        <end position="119"/>
    </location>
</feature>
<sequence>MSITVNICSNKMHGEFKFSTPKKTLPIPVQVMGIKVVPIAEHLQIDLDSVGLSIVWDGKQLITLQATAALWNRTGGICGTLDANSNNEFMSKDGVVLKTPKSFTDSWRLRNYDDSPLCKMDRSEEASFDKTCTPQQREKAKKVCTALLSNPKLSQCIEPFDIMHLLQSCIQDYCTCPNKENPTSCNCNSMAMLAKECVFRGEKLEHGWRNLEICLFINIEVLNSECENGVWKCSDETCGSRCGAVGDPHYCTFDGKKFDFMGKCSYYLLKTSNLSVEAENVPCPGSISEAMDYTTSVSLESPSCTKSVTINTVISGKDVKIKLGQGLQVHVNNKEITKFPKVVGGGKVLIRQASSTMVTVDFDDGIRVCYRGKTQGLCGNFNSNTNDDFLTPEGDIETSVEAFADKWRTKDTCDIVNDVTKEGIHPCTANPEAKAKAEEYCNHILDEVFSECHWSVEPEPYVENCMYDVCACKDNPHKCFCPILSAYGTECNRQGIKTDWRYSIEECVVKCPAGQIFEECGNSCVRTCADIANQEFCEGHCVEGCRCPKGEYLDENNECIPAKQCPCTFDGMVFQTGHKEVRPGRKYLELCTCSGGTWECTEAKPGDDKKYPPAGELKTKCSSKPFAEFSKCAPVEPMTCKNMHEYTEDLDECSPGCVCKEGYVYDITLEECVPPSNCSCHHGGKSFLDGEKIQEDCNVCTCKSGKWKCTENECESTCSVWGDSHFTTFDNHDFDFQGACDYILSKGESKNGDGFSITIQNVLCGTMGVTCSKSVEMSLTGRYKDTILLAADHGYIDENSKTVFEKLQEKAKDKPYHVYKVGLFIVIEVPYLGLQLKWDEGTRVYVKLNGQWKNNVNGLCGNYNGDTKDDMKTPSQGVETSALVFGHSWKIQNYCSAPVEQIDSCKEHPERETWAQLKCGILKSPVFAACHSEVPIEKYLKRCIFDTCACDQGGDCECLCTAISAYAHACSIKGVQIKWRTQHLCPMQCDPHCSEYKSCISACPVETCDNFLDQGVKDRMCMTENCFEGCQIKPCVEGYIYTNSSFSECVPKSKCKPICMEKDGEIFYEGDVIRADECQTCRCSKKKEKPQTTLPPQNTEEEPKCVDGWTKWQNLDDELTKGDMKVNDREPIPAFDKLERVYASCEKQYIKKIDCRVAKSHQPFEFFSENVDCDIEKGLKCVGKCHDYEIRVLCKCGPDDVEEPPIENLVKSKCDVNIAEYAEYPGDCYKFLHCQPQTDGSWAYVEKTCGPTMMFNPLYNVCDHIYNVKALKPDCGANVDRPPIIPEDKCPPGKVWSNCANHCEHSCDYYLKTLRKRGLCKPGEKCKGGCVEDNNAVDCPSKMKYWRDKHTCVDDDECPCMSADEEYVKPHSVYDEKLFGDCKTCQCLDNTYICKDCVERPPPAKYLETTTLHSLVPTTEKPFVVPITVTPPKKCDPNKLIPMINGEKPLSDEAFSASSVADDSHAPKYGRLGNMNGAWSPKINDQMQYLQINLPHQTPLFGVVMEGNPTFEEYVTLFKAIAYGTKLMGGVSPKKGGTTHLDRPVFATVAEAVQETQCDATVIYVPPPMAAQAILEAMESEISLIITITEGIPQHDMVRVKHALLTQCASRLIGPNCPGVIAPERCKIGIMPAHIHKRGMVGVVSRSGTLTYEAVNQTTEVGLGQTLCVGIGGDPFNGTDYIDVLEVFLNDPETKGIILIGEIGGVAEENAAEYLKEHNKGRNAKPVVSFIAGLSAPPGRRMGHAGAIISGGKGGAEDKIKALEDANVIVTKNPTKMGEELLKEMQCKELTLFKIPIEAKVVRIYPLKWHSSIAMRVELLGCNHEAD</sequence>
<dbReference type="HOGENOM" id="CLU_237457_0_0_1"/>
<dbReference type="SUPFAM" id="SSF51735">
    <property type="entry name" value="NAD(P)-binding Rossmann-fold domains"/>
    <property type="match status" value="1"/>
</dbReference>
<dbReference type="PROSITE" id="PS01286">
    <property type="entry name" value="FA58C_2"/>
    <property type="match status" value="1"/>
</dbReference>
<dbReference type="SUPFAM" id="SSF57567">
    <property type="entry name" value="Serine protease inhibitors"/>
    <property type="match status" value="2"/>
</dbReference>
<dbReference type="InterPro" id="IPR016102">
    <property type="entry name" value="Succinyl-CoA_synth-like"/>
</dbReference>
<dbReference type="InterPro" id="IPR000421">
    <property type="entry name" value="FA58C"/>
</dbReference>
<dbReference type="PANTHER" id="PTHR11339">
    <property type="entry name" value="EXTRACELLULAR MATRIX GLYCOPROTEIN RELATED"/>
    <property type="match status" value="1"/>
</dbReference>
<accession>T1GAB7</accession>
<comment type="similarity">
    <text evidence="8 9">Belongs to the succinate/malate CoA ligase alpha subunit family.</text>
</comment>
<dbReference type="InterPro" id="IPR014853">
    <property type="entry name" value="VWF/SSPO/ZAN-like_Cys-rich_dom"/>
</dbReference>